<feature type="domain" description="BIG2" evidence="2">
    <location>
        <begin position="523"/>
        <end position="597"/>
    </location>
</feature>
<evidence type="ECO:0000259" key="2">
    <source>
        <dbReference type="SMART" id="SM00635"/>
    </source>
</evidence>
<dbReference type="InterPro" id="IPR008964">
    <property type="entry name" value="Invasin/intimin_cell_adhesion"/>
</dbReference>
<dbReference type="Proteomes" id="UP000217549">
    <property type="component" value="Chromosome I"/>
</dbReference>
<feature type="signal peptide" evidence="1">
    <location>
        <begin position="1"/>
        <end position="24"/>
    </location>
</feature>
<dbReference type="Gene3D" id="2.60.40.1080">
    <property type="match status" value="1"/>
</dbReference>
<gene>
    <name evidence="3" type="ORF">EHLA_2025</name>
</gene>
<keyword evidence="4" id="KW-1185">Reference proteome</keyword>
<evidence type="ECO:0000313" key="4">
    <source>
        <dbReference type="Proteomes" id="UP000217549"/>
    </source>
</evidence>
<dbReference type="Pfam" id="PF02368">
    <property type="entry name" value="Big_2"/>
    <property type="match status" value="1"/>
</dbReference>
<accession>A0A285PSR7</accession>
<dbReference type="AlphaFoldDB" id="A0A285PSR7"/>
<protein>
    <submittedName>
        <fullName evidence="3">Invasin/intimin cell-adhesions</fullName>
    </submittedName>
</protein>
<keyword evidence="1" id="KW-0732">Signal</keyword>
<reference evidence="4" key="1">
    <citation type="submission" date="2017-09" db="EMBL/GenBank/DDBJ databases">
        <authorList>
            <person name="Shetty A S."/>
        </authorList>
    </citation>
    <scope>NUCLEOTIDE SEQUENCE [LARGE SCALE GENOMIC DNA]</scope>
</reference>
<evidence type="ECO:0000256" key="1">
    <source>
        <dbReference type="SAM" id="SignalP"/>
    </source>
</evidence>
<feature type="chain" id="PRO_5012199708" evidence="1">
    <location>
        <begin position="25"/>
        <end position="604"/>
    </location>
</feature>
<organism evidence="3 4">
    <name type="scientific">Anaerobutyricum hallii</name>
    <dbReference type="NCBI Taxonomy" id="39488"/>
    <lineage>
        <taxon>Bacteria</taxon>
        <taxon>Bacillati</taxon>
        <taxon>Bacillota</taxon>
        <taxon>Clostridia</taxon>
        <taxon>Lachnospirales</taxon>
        <taxon>Lachnospiraceae</taxon>
        <taxon>Anaerobutyricum</taxon>
    </lineage>
</organism>
<name>A0A285PSR7_9FIRM</name>
<proteinExistence type="predicted"/>
<dbReference type="InterPro" id="IPR003343">
    <property type="entry name" value="Big_2"/>
</dbReference>
<sequence>MKKVLAIILTLTTILSSISFGVSAETVPSNSLTDGTFQTVGTKIEDTIFGNANCKGTDNCFGSVYYRVLKDDHGYYNGAAPIENYLKNVFVKDSETGPITVNSSSSLGQISYTNAMTIINFASAFSSYEEYIIRKGKTLSDELKEQKSFAIEYFNTVDTKVEGYHTHTTGRGYTFPSMAVAVVAMGSLMEQYHTERYDALIKEAYEKVDSAFWDSMKYLKPFYQLCSKYDWFDAAKNDLKVKPADGDTLTALDVKDYYAYGTNLEKDYPDQWEAYKNRVLEAETLKPEDAQAFAYHYAYQITDGDVYLGIYGSSRDIVDFDDEMTQTVAAVKAAINALPDVSDITLDNKAEVEAARTVYEALTEKQKNYVPTTTLTILAAAEAKIKELSATPDHKHSYGSWETVSNATVFQAEQQKRTCTCGDVETRTVGSKLAPVLEVQGKLKSIPVKAGKTITIKLSLANGDSLDSVKVSNSKYAKLISLNKKNGTIKLKSLKKGSTTLKIRLASKKTRSYKVKVTNGTVKTTKLTAKQNKITLKKGNTVTLKSVRVPFTSTEKVIYKSSNKKVAVVTSSGKVKAVGAGTVKITMKSGTKKATVNVIVPKRK</sequence>
<evidence type="ECO:0000313" key="3">
    <source>
        <dbReference type="EMBL" id="SOB72658.1"/>
    </source>
</evidence>
<dbReference type="RefSeq" id="WP_242970711.1">
    <property type="nucleotide sequence ID" value="NZ_LT907978.1"/>
</dbReference>
<dbReference type="SMART" id="SM00635">
    <property type="entry name" value="BID_2"/>
    <property type="match status" value="1"/>
</dbReference>
<dbReference type="EMBL" id="LT907978">
    <property type="protein sequence ID" value="SOB72658.1"/>
    <property type="molecule type" value="Genomic_DNA"/>
</dbReference>
<dbReference type="SUPFAM" id="SSF49373">
    <property type="entry name" value="Invasin/intimin cell-adhesion fragments"/>
    <property type="match status" value="1"/>
</dbReference>
<dbReference type="KEGG" id="ehl:EHLA_2025"/>